<dbReference type="EMBL" id="BAMV01000013">
    <property type="protein sequence ID" value="GAN60588.1"/>
    <property type="molecule type" value="Genomic_DNA"/>
</dbReference>
<dbReference type="Proteomes" id="UP000321891">
    <property type="component" value="Unassembled WGS sequence"/>
</dbReference>
<reference evidence="2 4" key="1">
    <citation type="submission" date="2012-11" db="EMBL/GenBank/DDBJ databases">
        <title>Whole genome sequence of Acetobacter cibinongensis 4H-1.</title>
        <authorList>
            <person name="Azuma Y."/>
            <person name="Higashiura N."/>
            <person name="Hirakawa H."/>
            <person name="Matsushita K."/>
        </authorList>
    </citation>
    <scope>NUCLEOTIDE SEQUENCE [LARGE SCALE GENOMIC DNA]</scope>
    <source>
        <strain evidence="2 4">4H-1</strain>
    </source>
</reference>
<dbReference type="RefSeq" id="WP_146807061.1">
    <property type="nucleotide sequence ID" value="NZ_BAMV01000013.1"/>
</dbReference>
<accession>A0A0D6N4U2</accession>
<organism evidence="2 4">
    <name type="scientific">Acetobacter cibinongensis</name>
    <dbReference type="NCBI Taxonomy" id="146475"/>
    <lineage>
        <taxon>Bacteria</taxon>
        <taxon>Pseudomonadati</taxon>
        <taxon>Pseudomonadota</taxon>
        <taxon>Alphaproteobacteria</taxon>
        <taxon>Acetobacterales</taxon>
        <taxon>Acetobacteraceae</taxon>
        <taxon>Acetobacter</taxon>
    </lineage>
</organism>
<comment type="caution">
    <text evidence="2">The sequence shown here is derived from an EMBL/GenBank/DDBJ whole genome shotgun (WGS) entry which is preliminary data.</text>
</comment>
<keyword evidence="5" id="KW-1185">Reference proteome</keyword>
<dbReference type="Proteomes" id="UP000032671">
    <property type="component" value="Unassembled WGS sequence"/>
</dbReference>
<evidence type="ECO:0000313" key="4">
    <source>
        <dbReference type="Proteomes" id="UP000032671"/>
    </source>
</evidence>
<reference evidence="3 5" key="2">
    <citation type="submission" date="2019-07" db="EMBL/GenBank/DDBJ databases">
        <title>Whole genome shotgun sequence of Acetobacter cibinongensis NBRC 16605.</title>
        <authorList>
            <person name="Hosoyama A."/>
            <person name="Uohara A."/>
            <person name="Ohji S."/>
            <person name="Ichikawa N."/>
        </authorList>
    </citation>
    <scope>NUCLEOTIDE SEQUENCE [LARGE SCALE GENOMIC DNA]</scope>
    <source>
        <strain evidence="3 5">NBRC 16605</strain>
    </source>
</reference>
<evidence type="ECO:0000313" key="3">
    <source>
        <dbReference type="EMBL" id="GEL60106.1"/>
    </source>
</evidence>
<protein>
    <submittedName>
        <fullName evidence="2">Uncharacterized protein</fullName>
    </submittedName>
</protein>
<accession>A0A6N3SVP2</accession>
<gene>
    <name evidence="2" type="ORF">Abci_013_013</name>
    <name evidence="3" type="ORF">ACI01nite_27080</name>
</gene>
<proteinExistence type="predicted"/>
<dbReference type="EMBL" id="BJVU01000023">
    <property type="protein sequence ID" value="GEL60106.1"/>
    <property type="molecule type" value="Genomic_DNA"/>
</dbReference>
<evidence type="ECO:0000313" key="5">
    <source>
        <dbReference type="Proteomes" id="UP000321891"/>
    </source>
</evidence>
<feature type="compositionally biased region" description="Basic and acidic residues" evidence="1">
    <location>
        <begin position="33"/>
        <end position="56"/>
    </location>
</feature>
<dbReference type="AlphaFoldDB" id="A0A0D6N4U2"/>
<evidence type="ECO:0000313" key="2">
    <source>
        <dbReference type="EMBL" id="GAN60588.1"/>
    </source>
</evidence>
<sequence length="101" mass="11935">MCIARLRSKNCQNSAEKRPFPHSFMQKTASSFSERERADPKKAKTTKKQPEKHQFVTKKEALWTRKNSRKEAKKKRKETIKILEMSQEAEKHQFATKKEAN</sequence>
<feature type="region of interest" description="Disordered" evidence="1">
    <location>
        <begin position="1"/>
        <end position="56"/>
    </location>
</feature>
<evidence type="ECO:0000256" key="1">
    <source>
        <dbReference type="SAM" id="MobiDB-lite"/>
    </source>
</evidence>
<dbReference type="STRING" id="1231339.Abci_013_013"/>
<name>A0A0D6N4U2_9PROT</name>